<gene>
    <name evidence="1" type="ORF">NQ314_010225</name>
</gene>
<evidence type="ECO:0000313" key="1">
    <source>
        <dbReference type="EMBL" id="KAJ8941998.1"/>
    </source>
</evidence>
<reference evidence="1" key="1">
    <citation type="journal article" date="2023" name="Insect Mol. Biol.">
        <title>Genome sequencing provides insights into the evolution of gene families encoding plant cell wall-degrading enzymes in longhorned beetles.</title>
        <authorList>
            <person name="Shin N.R."/>
            <person name="Okamura Y."/>
            <person name="Kirsch R."/>
            <person name="Pauchet Y."/>
        </authorList>
    </citation>
    <scope>NUCLEOTIDE SEQUENCE</scope>
    <source>
        <strain evidence="1">RBIC_L_NR</strain>
    </source>
</reference>
<dbReference type="EMBL" id="JANEYF010002810">
    <property type="protein sequence ID" value="KAJ8941998.1"/>
    <property type="molecule type" value="Genomic_DNA"/>
</dbReference>
<protein>
    <submittedName>
        <fullName evidence="1">Uncharacterized protein</fullName>
    </submittedName>
</protein>
<keyword evidence="2" id="KW-1185">Reference proteome</keyword>
<accession>A0AAV8XTJ2</accession>
<dbReference type="AlphaFoldDB" id="A0AAV8XTJ2"/>
<sequence length="100" mass="11347">MDVESINYIVAAACTLHNFLLSHSPRYLTTSNFDRINKKFFEIDEGEWRIENAVVLTPLQTGNLKNATAEAKLQRDSYCDFFNGVGKVEWQESMVAKGKA</sequence>
<proteinExistence type="predicted"/>
<comment type="caution">
    <text evidence="1">The sequence shown here is derived from an EMBL/GenBank/DDBJ whole genome shotgun (WGS) entry which is preliminary data.</text>
</comment>
<dbReference type="Proteomes" id="UP001162156">
    <property type="component" value="Unassembled WGS sequence"/>
</dbReference>
<name>A0AAV8XTJ2_9CUCU</name>
<organism evidence="1 2">
    <name type="scientific">Rhamnusium bicolor</name>
    <dbReference type="NCBI Taxonomy" id="1586634"/>
    <lineage>
        <taxon>Eukaryota</taxon>
        <taxon>Metazoa</taxon>
        <taxon>Ecdysozoa</taxon>
        <taxon>Arthropoda</taxon>
        <taxon>Hexapoda</taxon>
        <taxon>Insecta</taxon>
        <taxon>Pterygota</taxon>
        <taxon>Neoptera</taxon>
        <taxon>Endopterygota</taxon>
        <taxon>Coleoptera</taxon>
        <taxon>Polyphaga</taxon>
        <taxon>Cucujiformia</taxon>
        <taxon>Chrysomeloidea</taxon>
        <taxon>Cerambycidae</taxon>
        <taxon>Lepturinae</taxon>
        <taxon>Rhagiini</taxon>
        <taxon>Rhamnusium</taxon>
    </lineage>
</organism>
<evidence type="ECO:0000313" key="2">
    <source>
        <dbReference type="Proteomes" id="UP001162156"/>
    </source>
</evidence>